<dbReference type="EMBL" id="JAAAJB010001006">
    <property type="protein sequence ID" value="KAG0249389.1"/>
    <property type="molecule type" value="Genomic_DNA"/>
</dbReference>
<dbReference type="Gene3D" id="3.30.465.10">
    <property type="match status" value="2"/>
</dbReference>
<reference evidence="4" key="1">
    <citation type="journal article" date="2020" name="Fungal Divers.">
        <title>Resolving the Mortierellaceae phylogeny through synthesis of multi-gene phylogenetics and phylogenomics.</title>
        <authorList>
            <person name="Vandepol N."/>
            <person name="Liber J."/>
            <person name="Desiro A."/>
            <person name="Na H."/>
            <person name="Kennedy M."/>
            <person name="Barry K."/>
            <person name="Grigoriev I.V."/>
            <person name="Miller A.N."/>
            <person name="O'Donnell K."/>
            <person name="Stajich J.E."/>
            <person name="Bonito G."/>
        </authorList>
    </citation>
    <scope>NUCLEOTIDE SEQUENCE</scope>
    <source>
        <strain evidence="4">BC1065</strain>
    </source>
</reference>
<feature type="non-terminal residue" evidence="4">
    <location>
        <position position="1"/>
    </location>
</feature>
<dbReference type="GO" id="GO:0016491">
    <property type="term" value="F:oxidoreductase activity"/>
    <property type="evidence" value="ECO:0007669"/>
    <property type="project" value="UniProtKB-KW"/>
</dbReference>
<protein>
    <recommendedName>
        <fullName evidence="3">FAD-binding PCMH-type domain-containing protein</fullName>
    </recommendedName>
</protein>
<dbReference type="Pfam" id="PF01565">
    <property type="entry name" value="FAD_binding_4"/>
    <property type="match status" value="1"/>
</dbReference>
<dbReference type="GO" id="GO:0071949">
    <property type="term" value="F:FAD binding"/>
    <property type="evidence" value="ECO:0007669"/>
    <property type="project" value="InterPro"/>
</dbReference>
<feature type="domain" description="FAD-binding PCMH-type" evidence="3">
    <location>
        <begin position="111"/>
        <end position="296"/>
    </location>
</feature>
<sequence>VSALIASTTNAATIKSSQNKRCFCLPGQPCWPAPSDWSALNDAVGGRLIVTTPVARECHDPNYDKARCDDIQAGYFNATWRQNQPGAVVHTNWETFKGQGCLGFDRSLPCLQGAVSLYTVEALSAADVQATVRFAAKHKIRLVVKNTGHCYLGRSSAANSINLWVHHMNKIDVVDSYIAEGAPAGTAGIPAVIMEGGVLLGDMYKAVHDHGRVAVGGAYRSVSAVGGYCQGGGHSPISRYFGLCVDNVLQYKVVTADGELRVANAYQNQDLFWALRGGGGGTFGVVVEGVVRTHPEFQSIQRVLVIITATDEAVMQQVVSSFYAENGRLANDGWSGYTFVERHTLSINYFVPNATVEQAKDSLRPFLDHVLSLQGIAIVTEKYESFSSFYEFQPRCEELLTVGGTTGYIGGRLIPQEFFQTPAEAGRLATTMRDLQLDIESFNPNGTYVAMLVGGGEVAKAKAEETSVTPAWRKALMLLVPFVSWTDNTPYKAQLQAQGMMTKANGRLIKLIPDGGAYINEADPNEPNWGQSFFGDNYARLRSIKQQYDPTGVFVCRRCVGSEDWDSDLMCHSPPSTKRQRHIVL</sequence>
<name>A0A9P6PME1_9FUNG</name>
<evidence type="ECO:0000313" key="5">
    <source>
        <dbReference type="Proteomes" id="UP000807716"/>
    </source>
</evidence>
<keyword evidence="2" id="KW-0560">Oxidoreductase</keyword>
<dbReference type="Pfam" id="PF08031">
    <property type="entry name" value="BBE"/>
    <property type="match status" value="1"/>
</dbReference>
<comment type="caution">
    <text evidence="4">The sequence shown here is derived from an EMBL/GenBank/DDBJ whole genome shotgun (WGS) entry which is preliminary data.</text>
</comment>
<dbReference type="PROSITE" id="PS51387">
    <property type="entry name" value="FAD_PCMH"/>
    <property type="match status" value="1"/>
</dbReference>
<evidence type="ECO:0000259" key="3">
    <source>
        <dbReference type="PROSITE" id="PS51387"/>
    </source>
</evidence>
<dbReference type="Proteomes" id="UP000807716">
    <property type="component" value="Unassembled WGS sequence"/>
</dbReference>
<dbReference type="PANTHER" id="PTHR13878:SF91">
    <property type="entry name" value="FAD BINDING DOMAIN PROTEIN (AFU_ORTHOLOGUE AFUA_6G12070)-RELATED"/>
    <property type="match status" value="1"/>
</dbReference>
<dbReference type="InterPro" id="IPR050432">
    <property type="entry name" value="FAD-linked_Oxidoreductases_BP"/>
</dbReference>
<evidence type="ECO:0000313" key="4">
    <source>
        <dbReference type="EMBL" id="KAG0249389.1"/>
    </source>
</evidence>
<dbReference type="InterPro" id="IPR016166">
    <property type="entry name" value="FAD-bd_PCMH"/>
</dbReference>
<keyword evidence="5" id="KW-1185">Reference proteome</keyword>
<dbReference type="SUPFAM" id="SSF56176">
    <property type="entry name" value="FAD-binding/transporter-associated domain-like"/>
    <property type="match status" value="1"/>
</dbReference>
<gene>
    <name evidence="4" type="ORF">DFQ27_000146</name>
</gene>
<evidence type="ECO:0000256" key="2">
    <source>
        <dbReference type="ARBA" id="ARBA00023002"/>
    </source>
</evidence>
<dbReference type="PANTHER" id="PTHR13878">
    <property type="entry name" value="GULONOLACTONE OXIDASE"/>
    <property type="match status" value="1"/>
</dbReference>
<organism evidence="4 5">
    <name type="scientific">Actinomortierella ambigua</name>
    <dbReference type="NCBI Taxonomy" id="1343610"/>
    <lineage>
        <taxon>Eukaryota</taxon>
        <taxon>Fungi</taxon>
        <taxon>Fungi incertae sedis</taxon>
        <taxon>Mucoromycota</taxon>
        <taxon>Mortierellomycotina</taxon>
        <taxon>Mortierellomycetes</taxon>
        <taxon>Mortierellales</taxon>
        <taxon>Mortierellaceae</taxon>
        <taxon>Actinomortierella</taxon>
    </lineage>
</organism>
<dbReference type="InterPro" id="IPR016169">
    <property type="entry name" value="FAD-bd_PCMH_sub2"/>
</dbReference>
<evidence type="ECO:0000256" key="1">
    <source>
        <dbReference type="ARBA" id="ARBA00005466"/>
    </source>
</evidence>
<dbReference type="AlphaFoldDB" id="A0A9P6PME1"/>
<dbReference type="InterPro" id="IPR036318">
    <property type="entry name" value="FAD-bd_PCMH-like_sf"/>
</dbReference>
<proteinExistence type="inferred from homology"/>
<accession>A0A9P6PME1</accession>
<dbReference type="OrthoDB" id="9983560at2759"/>
<dbReference type="InterPro" id="IPR006094">
    <property type="entry name" value="Oxid_FAD_bind_N"/>
</dbReference>
<comment type="similarity">
    <text evidence="1">Belongs to the oxygen-dependent FAD-linked oxidoreductase family.</text>
</comment>
<dbReference type="InterPro" id="IPR012951">
    <property type="entry name" value="BBE"/>
</dbReference>